<evidence type="ECO:0000313" key="2">
    <source>
        <dbReference type="EMBL" id="QKE54968.1"/>
    </source>
</evidence>
<proteinExistence type="predicted"/>
<sequence length="304" mass="34452">MKRVSTVSYHATANGAGRITRSVPDATMPGQSTLPILQNEKNTPWYFEGTSDRNDYPSITNQKGTQIFIAPRRYVIQLQKQPGKDSIHKIQLEEITNILRKVHNYQYAPEPLRSVVSTFQLLGATSGHSIFVSLTNISSQKIRKDLLNGILGVLETNYVPLKTWITMGWENGLQTSYETTTLDEVIRIITQSQQNITDAKRDYSPPWKRQVYIQLSHRAPLTEHPAVPQRGENLARPGPSKEEGRKRKGAIIAQQEKKKKSTDRNIIEELLALDEEDLLNIVTPRIPTPPHQENTSKLKHTICT</sequence>
<accession>A0A7D3V1I0</accession>
<feature type="region of interest" description="Disordered" evidence="1">
    <location>
        <begin position="284"/>
        <end position="304"/>
    </location>
</feature>
<name>A0A7D3V1I0_9VIRU</name>
<reference evidence="2" key="1">
    <citation type="submission" date="2020-01" db="EMBL/GenBank/DDBJ databases">
        <title>Viral genomes from wild and zoo birds in China.</title>
        <authorList>
            <person name="Dai Z."/>
            <person name="Shan L.T."/>
            <person name="Yang X.S."/>
        </authorList>
    </citation>
    <scope>NUCLEOTIDE SEQUENCE</scope>
    <source>
        <strain evidence="2">Sis142par2</strain>
    </source>
</reference>
<feature type="region of interest" description="Disordered" evidence="1">
    <location>
        <begin position="221"/>
        <end position="259"/>
    </location>
</feature>
<evidence type="ECO:0000256" key="1">
    <source>
        <dbReference type="SAM" id="MobiDB-lite"/>
    </source>
</evidence>
<dbReference type="EMBL" id="MT138315">
    <property type="protein sequence ID" value="QKE54968.1"/>
    <property type="molecule type" value="Genomic_DNA"/>
</dbReference>
<protein>
    <submittedName>
        <fullName evidence="2">Uncharacterized protein</fullName>
    </submittedName>
</protein>
<organism evidence="2">
    <name type="scientific">Parvoviridae sp</name>
    <dbReference type="NCBI Taxonomy" id="1940570"/>
    <lineage>
        <taxon>Viruses</taxon>
        <taxon>Monodnaviria</taxon>
        <taxon>Shotokuvirae</taxon>
        <taxon>Cossaviricota</taxon>
        <taxon>Quintoviricetes</taxon>
        <taxon>Piccovirales</taxon>
        <taxon>Parvoviridae</taxon>
    </lineage>
</organism>